<evidence type="ECO:0000256" key="2">
    <source>
        <dbReference type="ARBA" id="ARBA00005641"/>
    </source>
</evidence>
<proteinExistence type="inferred from homology"/>
<evidence type="ECO:0000256" key="5">
    <source>
        <dbReference type="ARBA" id="ARBA00022801"/>
    </source>
</evidence>
<evidence type="ECO:0000256" key="9">
    <source>
        <dbReference type="ARBA" id="ARBA00038929"/>
    </source>
</evidence>
<dbReference type="EMBL" id="RZGK01000022">
    <property type="protein sequence ID" value="KAF9690983.1"/>
    <property type="molecule type" value="Genomic_DNA"/>
</dbReference>
<keyword evidence="5 10" id="KW-0378">Hydrolase</keyword>
<reference evidence="12" key="2">
    <citation type="submission" date="2020-09" db="EMBL/GenBank/DDBJ databases">
        <title>Reference genome assembly for Australian Ascochyta lentis isolate Al4.</title>
        <authorList>
            <person name="Lee R.C."/>
            <person name="Farfan-Caceres L.M."/>
            <person name="Debler J.W."/>
            <person name="Williams A.H."/>
            <person name="Henares B.M."/>
        </authorList>
    </citation>
    <scope>NUCLEOTIDE SEQUENCE</scope>
    <source>
        <strain evidence="12">Al4</strain>
    </source>
</reference>
<dbReference type="SUPFAM" id="SSF51445">
    <property type="entry name" value="(Trans)glycosidases"/>
    <property type="match status" value="1"/>
</dbReference>
<dbReference type="AlphaFoldDB" id="A0A8H7MDN0"/>
<dbReference type="Gene3D" id="3.20.20.80">
    <property type="entry name" value="Glycosidases"/>
    <property type="match status" value="1"/>
</dbReference>
<protein>
    <recommendedName>
        <fullName evidence="9">glucan 1,3-beta-glucosidase</fullName>
        <ecNumber evidence="9">3.2.1.58</ecNumber>
    </recommendedName>
</protein>
<feature type="domain" description="Glycoside hydrolase family 5" evidence="11">
    <location>
        <begin position="69"/>
        <end position="335"/>
    </location>
</feature>
<dbReference type="InterPro" id="IPR050386">
    <property type="entry name" value="Glycosyl_hydrolase_5"/>
</dbReference>
<keyword evidence="7" id="KW-0961">Cell wall biogenesis/degradation</keyword>
<evidence type="ECO:0000256" key="10">
    <source>
        <dbReference type="RuleBase" id="RU361153"/>
    </source>
</evidence>
<dbReference type="OrthoDB" id="1887033at2759"/>
<name>A0A8H7MDN0_9PLEO</name>
<dbReference type="GO" id="GO:0009986">
    <property type="term" value="C:cell surface"/>
    <property type="evidence" value="ECO:0007669"/>
    <property type="project" value="TreeGrafter"/>
</dbReference>
<comment type="similarity">
    <text evidence="2 10">Belongs to the glycosyl hydrolase 5 (cellulase A) family.</text>
</comment>
<keyword evidence="4" id="KW-0732">Signal</keyword>
<keyword evidence="13" id="KW-1185">Reference proteome</keyword>
<comment type="catalytic activity">
    <reaction evidence="8">
        <text>Successive hydrolysis of beta-D-glucose units from the non-reducing ends of (1-&gt;3)-beta-D-glucans, releasing alpha-glucose.</text>
        <dbReference type="EC" id="3.2.1.58"/>
    </reaction>
</comment>
<evidence type="ECO:0000313" key="13">
    <source>
        <dbReference type="Proteomes" id="UP000651452"/>
    </source>
</evidence>
<dbReference type="Pfam" id="PF00150">
    <property type="entry name" value="Cellulase"/>
    <property type="match status" value="1"/>
</dbReference>
<dbReference type="GO" id="GO:0004338">
    <property type="term" value="F:glucan exo-1,3-beta-glucosidase activity"/>
    <property type="evidence" value="ECO:0007669"/>
    <property type="project" value="UniProtKB-EC"/>
</dbReference>
<sequence>MASSTALQNAKYVDWRTFKANGVNLGSWFCLETFMVPSFFEKHGNTHDEWTACENFGAAGAPLDKHYKTWFTKADIDTFASHGVNILRIPFVYAAWIKIPGSPHYHGPQVEIMKELATYAIERYEMHIVLDLHALPGGVNWLEIGEAHGHGDWFYSEENLDLSYQAVDAVLDFIQNKSGHPESYTLAPVNEAVDSKDLRTFGTPFALSDKAADWLLKYILGVIERTKAVNKDIPVMFQDSFKGEEYWSSRIPEAANVVIDVHIYYFAGRQCDSDTVLPIIEQDGKTANKTNKFPVVIGEWSIETELNNQLSKRKDLFEAGRAAFNKYTQGNIYWSGRVESDAKVAGEGGKRDYWSYLDMIKDGVVTPWKH</sequence>
<reference evidence="12" key="1">
    <citation type="submission" date="2018-12" db="EMBL/GenBank/DDBJ databases">
        <authorList>
            <person name="Syme R.A."/>
            <person name="Farfan-Caceres L."/>
            <person name="Lichtenzveig J."/>
        </authorList>
    </citation>
    <scope>NUCLEOTIDE SEQUENCE</scope>
    <source>
        <strain evidence="12">Al4</strain>
    </source>
</reference>
<dbReference type="GO" id="GO:0071555">
    <property type="term" value="P:cell wall organization"/>
    <property type="evidence" value="ECO:0007669"/>
    <property type="project" value="UniProtKB-KW"/>
</dbReference>
<dbReference type="InterPro" id="IPR017853">
    <property type="entry name" value="GH"/>
</dbReference>
<keyword evidence="3" id="KW-0964">Secreted</keyword>
<dbReference type="PANTHER" id="PTHR31297">
    <property type="entry name" value="GLUCAN ENDO-1,6-BETA-GLUCOSIDASE B"/>
    <property type="match status" value="1"/>
</dbReference>
<accession>A0A8H7MDN0</accession>
<evidence type="ECO:0000313" key="12">
    <source>
        <dbReference type="EMBL" id="KAF9690983.1"/>
    </source>
</evidence>
<evidence type="ECO:0000256" key="3">
    <source>
        <dbReference type="ARBA" id="ARBA00022525"/>
    </source>
</evidence>
<organism evidence="12 13">
    <name type="scientific">Ascochyta lentis</name>
    <dbReference type="NCBI Taxonomy" id="205686"/>
    <lineage>
        <taxon>Eukaryota</taxon>
        <taxon>Fungi</taxon>
        <taxon>Dikarya</taxon>
        <taxon>Ascomycota</taxon>
        <taxon>Pezizomycotina</taxon>
        <taxon>Dothideomycetes</taxon>
        <taxon>Pleosporomycetidae</taxon>
        <taxon>Pleosporales</taxon>
        <taxon>Pleosporineae</taxon>
        <taxon>Didymellaceae</taxon>
        <taxon>Ascochyta</taxon>
    </lineage>
</organism>
<dbReference type="Proteomes" id="UP000651452">
    <property type="component" value="Unassembled WGS sequence"/>
</dbReference>
<keyword evidence="6 10" id="KW-0326">Glycosidase</keyword>
<dbReference type="GO" id="GO:0009251">
    <property type="term" value="P:glucan catabolic process"/>
    <property type="evidence" value="ECO:0007669"/>
    <property type="project" value="TreeGrafter"/>
</dbReference>
<evidence type="ECO:0000256" key="6">
    <source>
        <dbReference type="ARBA" id="ARBA00023295"/>
    </source>
</evidence>
<comment type="subcellular location">
    <subcellularLocation>
        <location evidence="1">Secreted</location>
    </subcellularLocation>
</comment>
<evidence type="ECO:0000259" key="11">
    <source>
        <dbReference type="Pfam" id="PF00150"/>
    </source>
</evidence>
<evidence type="ECO:0000256" key="8">
    <source>
        <dbReference type="ARBA" id="ARBA00036824"/>
    </source>
</evidence>
<dbReference type="InterPro" id="IPR001547">
    <property type="entry name" value="Glyco_hydro_5"/>
</dbReference>
<dbReference type="GO" id="GO:0005576">
    <property type="term" value="C:extracellular region"/>
    <property type="evidence" value="ECO:0007669"/>
    <property type="project" value="UniProtKB-SubCell"/>
</dbReference>
<evidence type="ECO:0000256" key="4">
    <source>
        <dbReference type="ARBA" id="ARBA00022729"/>
    </source>
</evidence>
<gene>
    <name evidence="12" type="ORF">EKO04_011263</name>
</gene>
<dbReference type="PANTHER" id="PTHR31297:SF1">
    <property type="entry name" value="GLUCAN 1,3-BETA-GLUCOSIDASE I_II-RELATED"/>
    <property type="match status" value="1"/>
</dbReference>
<evidence type="ECO:0000256" key="1">
    <source>
        <dbReference type="ARBA" id="ARBA00004613"/>
    </source>
</evidence>
<dbReference type="EC" id="3.2.1.58" evidence="9"/>
<evidence type="ECO:0000256" key="7">
    <source>
        <dbReference type="ARBA" id="ARBA00023316"/>
    </source>
</evidence>
<comment type="caution">
    <text evidence="12">The sequence shown here is derived from an EMBL/GenBank/DDBJ whole genome shotgun (WGS) entry which is preliminary data.</text>
</comment>